<dbReference type="InterPro" id="IPR000014">
    <property type="entry name" value="PAS"/>
</dbReference>
<evidence type="ECO:0000313" key="10">
    <source>
        <dbReference type="EMBL" id="MDV2482835.1"/>
    </source>
</evidence>
<dbReference type="GO" id="GO:0016301">
    <property type="term" value="F:kinase activity"/>
    <property type="evidence" value="ECO:0007669"/>
    <property type="project" value="UniProtKB-KW"/>
</dbReference>
<feature type="region of interest" description="Disordered" evidence="7">
    <location>
        <begin position="1"/>
        <end position="26"/>
    </location>
</feature>
<keyword evidence="6" id="KW-0175">Coiled coil</keyword>
<dbReference type="SMART" id="SM00091">
    <property type="entry name" value="PAS"/>
    <property type="match status" value="1"/>
</dbReference>
<dbReference type="SMART" id="SM00387">
    <property type="entry name" value="HATPase_c"/>
    <property type="match status" value="1"/>
</dbReference>
<dbReference type="PROSITE" id="PS50112">
    <property type="entry name" value="PAS"/>
    <property type="match status" value="1"/>
</dbReference>
<keyword evidence="11" id="KW-1185">Reference proteome</keyword>
<reference evidence="10 11" key="1">
    <citation type="submission" date="2019-10" db="EMBL/GenBank/DDBJ databases">
        <title>Isolation and characterization of Methanoculleus sp. Wushi-C6 from a hot spring well.</title>
        <authorList>
            <person name="Chen S.-C."/>
            <person name="Lan Z.-H."/>
            <person name="You Y.-T."/>
            <person name="Lai M.-C."/>
        </authorList>
    </citation>
    <scope>NUCLEOTIDE SEQUENCE [LARGE SCALE GENOMIC DNA]</scope>
    <source>
        <strain evidence="10 11">Wushi-C6</strain>
    </source>
</reference>
<feature type="domain" description="PAS" evidence="9">
    <location>
        <begin position="63"/>
        <end position="133"/>
    </location>
</feature>
<dbReference type="PRINTS" id="PR00344">
    <property type="entry name" value="BCTRLSENSOR"/>
</dbReference>
<dbReference type="InterPro" id="IPR036890">
    <property type="entry name" value="HATPase_C_sf"/>
</dbReference>
<dbReference type="EC" id="2.7.13.3" evidence="2"/>
<dbReference type="InterPro" id="IPR004358">
    <property type="entry name" value="Sig_transdc_His_kin-like_C"/>
</dbReference>
<feature type="domain" description="Histidine kinase" evidence="8">
    <location>
        <begin position="306"/>
        <end position="412"/>
    </location>
</feature>
<comment type="catalytic activity">
    <reaction evidence="1">
        <text>ATP + protein L-histidine = ADP + protein N-phospho-L-histidine.</text>
        <dbReference type="EC" id="2.7.13.3"/>
    </reaction>
</comment>
<evidence type="ECO:0000256" key="7">
    <source>
        <dbReference type="SAM" id="MobiDB-lite"/>
    </source>
</evidence>
<dbReference type="SUPFAM" id="SSF55785">
    <property type="entry name" value="PYP-like sensor domain (PAS domain)"/>
    <property type="match status" value="1"/>
</dbReference>
<dbReference type="Proteomes" id="UP001281203">
    <property type="component" value="Unassembled WGS sequence"/>
</dbReference>
<gene>
    <name evidence="10" type="ORF">F8E02_12715</name>
</gene>
<dbReference type="PANTHER" id="PTHR42878">
    <property type="entry name" value="TWO-COMPONENT HISTIDINE KINASE"/>
    <property type="match status" value="1"/>
</dbReference>
<evidence type="ECO:0000256" key="3">
    <source>
        <dbReference type="ARBA" id="ARBA00022679"/>
    </source>
</evidence>
<organism evidence="10 11">
    <name type="scientific">Methanoculleus caldifontis</name>
    <dbReference type="NCBI Taxonomy" id="2651577"/>
    <lineage>
        <taxon>Archaea</taxon>
        <taxon>Methanobacteriati</taxon>
        <taxon>Methanobacteriota</taxon>
        <taxon>Stenosarchaea group</taxon>
        <taxon>Methanomicrobia</taxon>
        <taxon>Methanomicrobiales</taxon>
        <taxon>Methanomicrobiaceae</taxon>
        <taxon>Methanoculleus</taxon>
    </lineage>
</organism>
<accession>A0ABU3X450</accession>
<dbReference type="CDD" id="cd00130">
    <property type="entry name" value="PAS"/>
    <property type="match status" value="1"/>
</dbReference>
<evidence type="ECO:0000256" key="2">
    <source>
        <dbReference type="ARBA" id="ARBA00012438"/>
    </source>
</evidence>
<protein>
    <recommendedName>
        <fullName evidence="2">histidine kinase</fullName>
        <ecNumber evidence="2">2.7.13.3</ecNumber>
    </recommendedName>
</protein>
<dbReference type="CDD" id="cd00075">
    <property type="entry name" value="HATPase"/>
    <property type="match status" value="1"/>
</dbReference>
<dbReference type="PANTHER" id="PTHR42878:SF15">
    <property type="entry name" value="BACTERIOPHYTOCHROME"/>
    <property type="match status" value="1"/>
</dbReference>
<feature type="coiled-coil region" evidence="6">
    <location>
        <begin position="175"/>
        <end position="202"/>
    </location>
</feature>
<evidence type="ECO:0000256" key="1">
    <source>
        <dbReference type="ARBA" id="ARBA00000085"/>
    </source>
</evidence>
<name>A0ABU3X450_9EURY</name>
<dbReference type="SUPFAM" id="SSF55874">
    <property type="entry name" value="ATPase domain of HSP90 chaperone/DNA topoisomerase II/histidine kinase"/>
    <property type="match status" value="1"/>
</dbReference>
<evidence type="ECO:0000259" key="8">
    <source>
        <dbReference type="PROSITE" id="PS50109"/>
    </source>
</evidence>
<comment type="caution">
    <text evidence="10">The sequence shown here is derived from an EMBL/GenBank/DDBJ whole genome shotgun (WGS) entry which is preliminary data.</text>
</comment>
<dbReference type="InterPro" id="IPR003594">
    <property type="entry name" value="HATPase_dom"/>
</dbReference>
<keyword evidence="3" id="KW-0808">Transferase</keyword>
<feature type="compositionally biased region" description="Basic and acidic residues" evidence="7">
    <location>
        <begin position="8"/>
        <end position="26"/>
    </location>
</feature>
<keyword evidence="4 10" id="KW-0418">Kinase</keyword>
<evidence type="ECO:0000259" key="9">
    <source>
        <dbReference type="PROSITE" id="PS50112"/>
    </source>
</evidence>
<keyword evidence="5" id="KW-0472">Membrane</keyword>
<proteinExistence type="predicted"/>
<evidence type="ECO:0000256" key="5">
    <source>
        <dbReference type="ARBA" id="ARBA00023136"/>
    </source>
</evidence>
<dbReference type="Gene3D" id="3.30.565.10">
    <property type="entry name" value="Histidine kinase-like ATPase, C-terminal domain"/>
    <property type="match status" value="1"/>
</dbReference>
<dbReference type="EMBL" id="WBKO01000003">
    <property type="protein sequence ID" value="MDV2482835.1"/>
    <property type="molecule type" value="Genomic_DNA"/>
</dbReference>
<dbReference type="NCBIfam" id="TIGR00229">
    <property type="entry name" value="sensory_box"/>
    <property type="match status" value="1"/>
</dbReference>
<evidence type="ECO:0000256" key="6">
    <source>
        <dbReference type="SAM" id="Coils"/>
    </source>
</evidence>
<sequence length="412" mass="46634">MQNPDPDPDLRQRAEEEARKRERTAHLPEQDVRRLCNELEVHQVELELQNEALRELQHNLQISEEKYRDLYDFAPIGYITLNADGQIRETNLMAASLLGEPRASLVNQRFQYFLERESIPDFIAFRDRVLAAGGKETVVVRLRATREHESTWVLVEGKAAEGQTFRAALIDITGRKQAEEALMRRTDDLVRLNREVEAARNEAHLYLDIMTHDVRNANSVSGMYADLLIDLATGDLRTYAEKLHDSIERSSEILKTVATIRRTQQETVCLVPVNLDAVIRTEIGTFPQASIRYQGYPVKVLADGLLSTVFNNLIGNAVKFGGPDVVVTVRVGEQDSEVLVSVEDTGPGIPDEVKEKLFIRFERGKAHGKGEGLGLYLVRILIQRYGGRIWIEDRVPGHPDRGTAFRFALKKA</sequence>
<dbReference type="InterPro" id="IPR005467">
    <property type="entry name" value="His_kinase_dom"/>
</dbReference>
<evidence type="ECO:0000256" key="4">
    <source>
        <dbReference type="ARBA" id="ARBA00022777"/>
    </source>
</evidence>
<dbReference type="InterPro" id="IPR050351">
    <property type="entry name" value="BphY/WalK/GraS-like"/>
</dbReference>
<dbReference type="PROSITE" id="PS50109">
    <property type="entry name" value="HIS_KIN"/>
    <property type="match status" value="1"/>
</dbReference>
<dbReference type="InterPro" id="IPR035965">
    <property type="entry name" value="PAS-like_dom_sf"/>
</dbReference>
<dbReference type="Pfam" id="PF02518">
    <property type="entry name" value="HATPase_c"/>
    <property type="match status" value="1"/>
</dbReference>
<evidence type="ECO:0000313" key="11">
    <source>
        <dbReference type="Proteomes" id="UP001281203"/>
    </source>
</evidence>
<feature type="coiled-coil region" evidence="6">
    <location>
        <begin position="36"/>
        <end position="66"/>
    </location>
</feature>
<dbReference type="Gene3D" id="3.30.450.20">
    <property type="entry name" value="PAS domain"/>
    <property type="match status" value="1"/>
</dbReference>